<dbReference type="SUPFAM" id="SSF48498">
    <property type="entry name" value="Tetracyclin repressor-like, C-terminal domain"/>
    <property type="match status" value="1"/>
</dbReference>
<dbReference type="Pfam" id="PF13972">
    <property type="entry name" value="TetR"/>
    <property type="match status" value="1"/>
</dbReference>
<dbReference type="OrthoDB" id="9789566at2"/>
<name>A0A5M8QHL1_9BACT</name>
<evidence type="ECO:0000313" key="7">
    <source>
        <dbReference type="Proteomes" id="UP001570846"/>
    </source>
</evidence>
<keyword evidence="7" id="KW-1185">Reference proteome</keyword>
<dbReference type="Pfam" id="PF00440">
    <property type="entry name" value="TetR_N"/>
    <property type="match status" value="1"/>
</dbReference>
<dbReference type="EMBL" id="JBGOGF010000001">
    <property type="protein sequence ID" value="MFA1769957.1"/>
    <property type="molecule type" value="Genomic_DNA"/>
</dbReference>
<evidence type="ECO:0000256" key="2">
    <source>
        <dbReference type="PROSITE-ProRule" id="PRU00335"/>
    </source>
</evidence>
<reference evidence="4 6" key="1">
    <citation type="submission" date="2019-07" db="EMBL/GenBank/DDBJ databases">
        <authorList>
            <person name="Qu J.-H."/>
        </authorList>
    </citation>
    <scope>NUCLEOTIDE SEQUENCE [LARGE SCALE GENOMIC DNA]</scope>
    <source>
        <strain evidence="4 6">MDT1-10-3</strain>
    </source>
</reference>
<dbReference type="PANTHER" id="PTHR30055">
    <property type="entry name" value="HTH-TYPE TRANSCRIPTIONAL REGULATOR RUTR"/>
    <property type="match status" value="1"/>
</dbReference>
<dbReference type="InterPro" id="IPR023772">
    <property type="entry name" value="DNA-bd_HTH_TetR-type_CS"/>
</dbReference>
<dbReference type="GO" id="GO:0003700">
    <property type="term" value="F:DNA-binding transcription factor activity"/>
    <property type="evidence" value="ECO:0007669"/>
    <property type="project" value="TreeGrafter"/>
</dbReference>
<dbReference type="RefSeq" id="WP_149097769.1">
    <property type="nucleotide sequence ID" value="NZ_BMMG01000002.1"/>
</dbReference>
<keyword evidence="1 2" id="KW-0238">DNA-binding</keyword>
<protein>
    <submittedName>
        <fullName evidence="4">TetR/AcrR family transcriptional regulator</fullName>
    </submittedName>
</protein>
<dbReference type="PROSITE" id="PS01081">
    <property type="entry name" value="HTH_TETR_1"/>
    <property type="match status" value="1"/>
</dbReference>
<dbReference type="EMBL" id="VKKZ01000019">
    <property type="protein sequence ID" value="KAA6435577.1"/>
    <property type="molecule type" value="Genomic_DNA"/>
</dbReference>
<dbReference type="AlphaFoldDB" id="A0A5M8QHL1"/>
<dbReference type="Proteomes" id="UP001570846">
    <property type="component" value="Unassembled WGS sequence"/>
</dbReference>
<dbReference type="InterPro" id="IPR050109">
    <property type="entry name" value="HTH-type_TetR-like_transc_reg"/>
</dbReference>
<evidence type="ECO:0000313" key="6">
    <source>
        <dbReference type="Proteomes" id="UP000323866"/>
    </source>
</evidence>
<dbReference type="SUPFAM" id="SSF46689">
    <property type="entry name" value="Homeodomain-like"/>
    <property type="match status" value="1"/>
</dbReference>
<reference evidence="4 6" key="2">
    <citation type="submission" date="2019-09" db="EMBL/GenBank/DDBJ databases">
        <title>A bacterium isolated from glacier soil.</title>
        <authorList>
            <person name="Liu Q."/>
        </authorList>
    </citation>
    <scope>NUCLEOTIDE SEQUENCE [LARGE SCALE GENOMIC DNA]</scope>
    <source>
        <strain evidence="4 6">MDT1-10-3</strain>
    </source>
</reference>
<dbReference type="Gene3D" id="1.10.357.10">
    <property type="entry name" value="Tetracycline Repressor, domain 2"/>
    <property type="match status" value="1"/>
</dbReference>
<reference evidence="5 7" key="3">
    <citation type="submission" date="2024-08" db="EMBL/GenBank/DDBJ databases">
        <authorList>
            <person name="Wei W."/>
        </authorList>
    </citation>
    <scope>NUCLEOTIDE SEQUENCE [LARGE SCALE GENOMIC DNA]</scope>
    <source>
        <strain evidence="5 7">XU2</strain>
    </source>
</reference>
<dbReference type="InterPro" id="IPR009057">
    <property type="entry name" value="Homeodomain-like_sf"/>
</dbReference>
<comment type="caution">
    <text evidence="4">The sequence shown here is derived from an EMBL/GenBank/DDBJ whole genome shotgun (WGS) entry which is preliminary data.</text>
</comment>
<evidence type="ECO:0000313" key="4">
    <source>
        <dbReference type="EMBL" id="KAA6435577.1"/>
    </source>
</evidence>
<dbReference type="InterPro" id="IPR001647">
    <property type="entry name" value="HTH_TetR"/>
</dbReference>
<accession>A0A5M8QHL1</accession>
<organism evidence="4 6">
    <name type="scientific">Rufibacter glacialis</name>
    <dbReference type="NCBI Taxonomy" id="1259555"/>
    <lineage>
        <taxon>Bacteria</taxon>
        <taxon>Pseudomonadati</taxon>
        <taxon>Bacteroidota</taxon>
        <taxon>Cytophagia</taxon>
        <taxon>Cytophagales</taxon>
        <taxon>Hymenobacteraceae</taxon>
        <taxon>Rufibacter</taxon>
    </lineage>
</organism>
<proteinExistence type="predicted"/>
<feature type="DNA-binding region" description="H-T-H motif" evidence="2">
    <location>
        <begin position="22"/>
        <end position="41"/>
    </location>
</feature>
<feature type="domain" description="HTH tetR-type" evidence="3">
    <location>
        <begin position="1"/>
        <end position="59"/>
    </location>
</feature>
<gene>
    <name evidence="5" type="ORF">ACD591_01545</name>
    <name evidence="4" type="ORF">FOE74_06445</name>
</gene>
<dbReference type="InterPro" id="IPR036271">
    <property type="entry name" value="Tet_transcr_reg_TetR-rel_C_sf"/>
</dbReference>
<sequence length="219" mass="24993">MREEIVTQAVAAFNRKGISNTSLRDIAQELSISDGHLRYYFKTKEELVLTIFSGMAEEIASQATQLYDTQGAAPVLTAQLLVQALTKTYGVMYRYVFLFTESTAILETFPRVYAAYQQLFQNRRDMFLALFEQFKRKGDFAGDVDANLFPLLFEQVFILSDNWVKYARLPKNNSLSEAAQIQHYVAVTIALFLPYLNARLKTEVADWLREVAQGLSSKL</sequence>
<dbReference type="PANTHER" id="PTHR30055:SF223">
    <property type="entry name" value="HTH-TYPE TRANSCRIPTIONAL REGULATOR UIDR"/>
    <property type="match status" value="1"/>
</dbReference>
<evidence type="ECO:0000256" key="1">
    <source>
        <dbReference type="ARBA" id="ARBA00023125"/>
    </source>
</evidence>
<dbReference type="InterPro" id="IPR025722">
    <property type="entry name" value="TetR"/>
</dbReference>
<dbReference type="PROSITE" id="PS50977">
    <property type="entry name" value="HTH_TETR_2"/>
    <property type="match status" value="1"/>
</dbReference>
<evidence type="ECO:0000259" key="3">
    <source>
        <dbReference type="PROSITE" id="PS50977"/>
    </source>
</evidence>
<dbReference type="GO" id="GO:0000976">
    <property type="term" value="F:transcription cis-regulatory region binding"/>
    <property type="evidence" value="ECO:0007669"/>
    <property type="project" value="TreeGrafter"/>
</dbReference>
<evidence type="ECO:0000313" key="5">
    <source>
        <dbReference type="EMBL" id="MFA1769957.1"/>
    </source>
</evidence>
<dbReference type="Proteomes" id="UP000323866">
    <property type="component" value="Unassembled WGS sequence"/>
</dbReference>